<keyword evidence="5" id="KW-1185">Reference proteome</keyword>
<dbReference type="InterPro" id="IPR002068">
    <property type="entry name" value="A-crystallin/Hsp20_dom"/>
</dbReference>
<dbReference type="RefSeq" id="WP_128467420.1">
    <property type="nucleotide sequence ID" value="NZ_CP035108.1"/>
</dbReference>
<protein>
    <submittedName>
        <fullName evidence="4">Hsp20/alpha crystallin family protein</fullName>
    </submittedName>
</protein>
<evidence type="ECO:0000313" key="5">
    <source>
        <dbReference type="Proteomes" id="UP000287502"/>
    </source>
</evidence>
<name>A0A410K1C7_9BACT</name>
<dbReference type="InterPro" id="IPR008978">
    <property type="entry name" value="HSP20-like_chaperone"/>
</dbReference>
<sequence>MSSEGDSISKIRFIHGLMKKEVEELLKLMERTKSPIAETGTPPLDAMIRGEEVIITAELPGLTSDEFTVYLYENLLIIEGIRKRYCTDKQIFFIRAEREFAPFKRIMQLPFPVDKDNTQAMLKNGVLTVTLIKTEN</sequence>
<dbReference type="OrthoDB" id="9796703at2"/>
<dbReference type="SUPFAM" id="SSF49764">
    <property type="entry name" value="HSP20-like chaperones"/>
    <property type="match status" value="1"/>
</dbReference>
<dbReference type="AlphaFoldDB" id="A0A410K1C7"/>
<proteinExistence type="inferred from homology"/>
<feature type="domain" description="SHSP" evidence="3">
    <location>
        <begin position="35"/>
        <end position="136"/>
    </location>
</feature>
<dbReference type="PROSITE" id="PS01031">
    <property type="entry name" value="SHSP"/>
    <property type="match status" value="1"/>
</dbReference>
<dbReference type="PANTHER" id="PTHR11527">
    <property type="entry name" value="HEAT-SHOCK PROTEIN 20 FAMILY MEMBER"/>
    <property type="match status" value="1"/>
</dbReference>
<dbReference type="Gene3D" id="2.60.40.790">
    <property type="match status" value="1"/>
</dbReference>
<reference evidence="4 5" key="1">
    <citation type="submission" date="2019-01" db="EMBL/GenBank/DDBJ databases">
        <title>Geovibrio thiophilus DSM 11263, complete genome.</title>
        <authorList>
            <person name="Spring S."/>
            <person name="Bunk B."/>
            <person name="Sproer C."/>
        </authorList>
    </citation>
    <scope>NUCLEOTIDE SEQUENCE [LARGE SCALE GENOMIC DNA]</scope>
    <source>
        <strain evidence="4 5">DSM 11263</strain>
    </source>
</reference>
<gene>
    <name evidence="4" type="ORF">EP073_12080</name>
</gene>
<evidence type="ECO:0000256" key="1">
    <source>
        <dbReference type="PROSITE-ProRule" id="PRU00285"/>
    </source>
</evidence>
<dbReference type="KEGG" id="gtl:EP073_12080"/>
<comment type="similarity">
    <text evidence="1 2">Belongs to the small heat shock protein (HSP20) family.</text>
</comment>
<organism evidence="4 5">
    <name type="scientific">Geovibrio thiophilus</name>
    <dbReference type="NCBI Taxonomy" id="139438"/>
    <lineage>
        <taxon>Bacteria</taxon>
        <taxon>Pseudomonadati</taxon>
        <taxon>Deferribacterota</taxon>
        <taxon>Deferribacteres</taxon>
        <taxon>Deferribacterales</taxon>
        <taxon>Geovibrionaceae</taxon>
        <taxon>Geovibrio</taxon>
    </lineage>
</organism>
<dbReference type="Proteomes" id="UP000287502">
    <property type="component" value="Chromosome"/>
</dbReference>
<dbReference type="EMBL" id="CP035108">
    <property type="protein sequence ID" value="QAR34115.1"/>
    <property type="molecule type" value="Genomic_DNA"/>
</dbReference>
<evidence type="ECO:0000256" key="2">
    <source>
        <dbReference type="RuleBase" id="RU003616"/>
    </source>
</evidence>
<dbReference type="CDD" id="cd06464">
    <property type="entry name" value="ACD_sHsps-like"/>
    <property type="match status" value="1"/>
</dbReference>
<evidence type="ECO:0000313" key="4">
    <source>
        <dbReference type="EMBL" id="QAR34115.1"/>
    </source>
</evidence>
<evidence type="ECO:0000259" key="3">
    <source>
        <dbReference type="PROSITE" id="PS01031"/>
    </source>
</evidence>
<accession>A0A410K1C7</accession>
<dbReference type="Pfam" id="PF00011">
    <property type="entry name" value="HSP20"/>
    <property type="match status" value="1"/>
</dbReference>
<dbReference type="InterPro" id="IPR031107">
    <property type="entry name" value="Small_HSP"/>
</dbReference>